<keyword evidence="3" id="KW-1185">Reference proteome</keyword>
<dbReference type="STRING" id="253628.A0A0D1YRU9"/>
<dbReference type="HOGENOM" id="CLU_004184_7_4_1"/>
<dbReference type="InParanoid" id="A0A0D1YRU9"/>
<dbReference type="RefSeq" id="XP_016213216.1">
    <property type="nucleotide sequence ID" value="XM_016359077.1"/>
</dbReference>
<dbReference type="EMBL" id="KN847545">
    <property type="protein sequence ID" value="KIW03347.1"/>
    <property type="molecule type" value="Genomic_DNA"/>
</dbReference>
<dbReference type="Pfam" id="PF06985">
    <property type="entry name" value="HET"/>
    <property type="match status" value="1"/>
</dbReference>
<reference evidence="2 3" key="1">
    <citation type="submission" date="2015-01" db="EMBL/GenBank/DDBJ databases">
        <title>The Genome Sequence of Ochroconis gallopava CBS43764.</title>
        <authorList>
            <consortium name="The Broad Institute Genomics Platform"/>
            <person name="Cuomo C."/>
            <person name="de Hoog S."/>
            <person name="Gorbushina A."/>
            <person name="Stielow B."/>
            <person name="Teixiera M."/>
            <person name="Abouelleil A."/>
            <person name="Chapman S.B."/>
            <person name="Priest M."/>
            <person name="Young S.K."/>
            <person name="Wortman J."/>
            <person name="Nusbaum C."/>
            <person name="Birren B."/>
        </authorList>
    </citation>
    <scope>NUCLEOTIDE SEQUENCE [LARGE SCALE GENOMIC DNA]</scope>
    <source>
        <strain evidence="2 3">CBS 43764</strain>
    </source>
</reference>
<evidence type="ECO:0000313" key="3">
    <source>
        <dbReference type="Proteomes" id="UP000053259"/>
    </source>
</evidence>
<accession>A0A0D1YRU9</accession>
<feature type="domain" description="Heterokaryon incompatibility" evidence="1">
    <location>
        <begin position="47"/>
        <end position="215"/>
    </location>
</feature>
<evidence type="ECO:0000259" key="1">
    <source>
        <dbReference type="Pfam" id="PF06985"/>
    </source>
</evidence>
<sequence>MQGERYRYKKLAKEDSEIRLLHLHAGSWQDQLSSHLEHVQLSQNTRYEALSYVWGDLNSVCTILLDDCEFEITKNLGAALRRLRKENEERVLWVDQLCINQVDEVEKSTQVALMPQIFKNCVEAVFWLGEIQTTAKPGMECPIDVANGPNAQDGIAVALDIIRQLESGDHLRDMACFQVVEDKTITVSPTYMTGLATLRQIMTLPYWERIWIVQENILPKRGTVVLGSCSAPWTSFANAAAMWTKHVWHCCRQLADSLPLEAKDILLDFTKKLAPLMTIARSTNGSNVCLFDVLQQTRNRKATKGCDKVFAVIGLVTDWLEAAPILPDYTLDEFQVYSMVAEYFINSKPRSLRFLMGNHLRRPQFPSWMVDWAAEDHSPYPYELGWGERFYGFYNACLGRPVVAKRHSASVMLFNGFTVDEVHAVGDSMEVHDWKSAVPIYDSWYRLTEVDTHPAKPYIAGGDVENALWRCVTGNVYGETLAPTYRKAVAEDFALYKKFEREMREAKEGQWILSDELLPFMLVIPASARNRRLFITKRGYIGMGPLATQVGDIVHVLLGSQIPFVSRKSAVCLEDEVNEVELPTFSFVGECYVHGVMEGEIILEGSLEQETIAFC</sequence>
<dbReference type="VEuPathDB" id="FungiDB:PV09_05556"/>
<gene>
    <name evidence="2" type="ORF">PV09_05556</name>
</gene>
<proteinExistence type="predicted"/>
<evidence type="ECO:0000313" key="2">
    <source>
        <dbReference type="EMBL" id="KIW03347.1"/>
    </source>
</evidence>
<dbReference type="InterPro" id="IPR010730">
    <property type="entry name" value="HET"/>
</dbReference>
<name>A0A0D1YRU9_9PEZI</name>
<dbReference type="InterPro" id="IPR052895">
    <property type="entry name" value="HetReg/Transcr_Mod"/>
</dbReference>
<dbReference type="Pfam" id="PF26639">
    <property type="entry name" value="Het-6_barrel"/>
    <property type="match status" value="1"/>
</dbReference>
<protein>
    <recommendedName>
        <fullName evidence="1">Heterokaryon incompatibility domain-containing protein</fullName>
    </recommendedName>
</protein>
<dbReference type="Proteomes" id="UP000053259">
    <property type="component" value="Unassembled WGS sequence"/>
</dbReference>
<dbReference type="OrthoDB" id="3557394at2759"/>
<dbReference type="PANTHER" id="PTHR24148">
    <property type="entry name" value="ANKYRIN REPEAT DOMAIN-CONTAINING PROTEIN 39 HOMOLOG-RELATED"/>
    <property type="match status" value="1"/>
</dbReference>
<dbReference type="PANTHER" id="PTHR24148:SF64">
    <property type="entry name" value="HETEROKARYON INCOMPATIBILITY DOMAIN-CONTAINING PROTEIN"/>
    <property type="match status" value="1"/>
</dbReference>
<organism evidence="2 3">
    <name type="scientific">Verruconis gallopava</name>
    <dbReference type="NCBI Taxonomy" id="253628"/>
    <lineage>
        <taxon>Eukaryota</taxon>
        <taxon>Fungi</taxon>
        <taxon>Dikarya</taxon>
        <taxon>Ascomycota</taxon>
        <taxon>Pezizomycotina</taxon>
        <taxon>Dothideomycetes</taxon>
        <taxon>Pleosporomycetidae</taxon>
        <taxon>Venturiales</taxon>
        <taxon>Sympoventuriaceae</taxon>
        <taxon>Verruconis</taxon>
    </lineage>
</organism>
<dbReference type="AlphaFoldDB" id="A0A0D1YRU9"/>
<dbReference type="GeneID" id="27313529"/>